<evidence type="ECO:0000313" key="2">
    <source>
        <dbReference type="Proteomes" id="UP000294563"/>
    </source>
</evidence>
<protein>
    <submittedName>
        <fullName evidence="1">3-hydroxybutyrate dehydrogenase</fullName>
    </submittedName>
</protein>
<dbReference type="Gene3D" id="3.40.50.720">
    <property type="entry name" value="NAD(P)-binding Rossmann-like Domain"/>
    <property type="match status" value="1"/>
</dbReference>
<reference evidence="1 2" key="1">
    <citation type="submission" date="2019-03" db="EMBL/GenBank/DDBJ databases">
        <title>Genomic Encyclopedia of Archaeal and Bacterial Type Strains, Phase II (KMG-II): from individual species to whole genera.</title>
        <authorList>
            <person name="Goeker M."/>
        </authorList>
    </citation>
    <scope>NUCLEOTIDE SEQUENCE [LARGE SCALE GENOMIC DNA]</scope>
    <source>
        <strain evidence="1 2">DSM 29467</strain>
    </source>
</reference>
<name>A0A4R7LSC5_9RHOB</name>
<accession>A0A4R7LSC5</accession>
<organism evidence="1 2">
    <name type="scientific">Litoreibacter halocynthiae</name>
    <dbReference type="NCBI Taxonomy" id="1242689"/>
    <lineage>
        <taxon>Bacteria</taxon>
        <taxon>Pseudomonadati</taxon>
        <taxon>Pseudomonadota</taxon>
        <taxon>Alphaproteobacteria</taxon>
        <taxon>Rhodobacterales</taxon>
        <taxon>Roseobacteraceae</taxon>
        <taxon>Litoreibacter</taxon>
    </lineage>
</organism>
<keyword evidence="2" id="KW-1185">Reference proteome</keyword>
<gene>
    <name evidence="1" type="ORF">BDE40_0429</name>
</gene>
<dbReference type="Proteomes" id="UP000294563">
    <property type="component" value="Unassembled WGS sequence"/>
</dbReference>
<dbReference type="InterPro" id="IPR036291">
    <property type="entry name" value="NAD(P)-bd_dom_sf"/>
</dbReference>
<proteinExistence type="predicted"/>
<dbReference type="AlphaFoldDB" id="A0A4R7LSC5"/>
<sequence length="42" mass="4183">MTDLTGKTAVITGSTSGIGLGLERGFAQARANVVMNITGTAT</sequence>
<evidence type="ECO:0000313" key="1">
    <source>
        <dbReference type="EMBL" id="TDT77150.1"/>
    </source>
</evidence>
<comment type="caution">
    <text evidence="1">The sequence shown here is derived from an EMBL/GenBank/DDBJ whole genome shotgun (WGS) entry which is preliminary data.</text>
</comment>
<dbReference type="EMBL" id="SOBH01000001">
    <property type="protein sequence ID" value="TDT77150.1"/>
    <property type="molecule type" value="Genomic_DNA"/>
</dbReference>
<dbReference type="SUPFAM" id="SSF51735">
    <property type="entry name" value="NAD(P)-binding Rossmann-fold domains"/>
    <property type="match status" value="1"/>
</dbReference>